<accession>A0A3P8ETV7</accession>
<sequence>MHRKGHVCFDAESLRIVLKFTFGKRVDWTDFLCNTKHIIGNTPIENHHVHRSYDQALQMVRKEIEDHVARSRPRKSGPIGYATFEGANPIERDGLRGGIITKVVSNFERLIEVLEDWKTSRAWVIVWPQDSQFKDEIPSKLIKLARAYLEEGVLIITAWPPITSRNHGKWMGLADLWKSFDDAIRNLSSVEQVYITASSTVIDGKLFVEVGAPEAGAQYFSNYVGTACV</sequence>
<organism evidence="2 3">
    <name type="scientific">Heligmosomoides polygyrus</name>
    <name type="common">Parasitic roundworm</name>
    <dbReference type="NCBI Taxonomy" id="6339"/>
    <lineage>
        <taxon>Eukaryota</taxon>
        <taxon>Metazoa</taxon>
        <taxon>Ecdysozoa</taxon>
        <taxon>Nematoda</taxon>
        <taxon>Chromadorea</taxon>
        <taxon>Rhabditida</taxon>
        <taxon>Rhabditina</taxon>
        <taxon>Rhabditomorpha</taxon>
        <taxon>Strongyloidea</taxon>
        <taxon>Heligmosomidae</taxon>
        <taxon>Heligmosomoides</taxon>
    </lineage>
</organism>
<dbReference type="WBParaSite" id="HPBE_0002529801-mRNA-1">
    <property type="protein sequence ID" value="HPBE_0002529801-mRNA-1"/>
    <property type="gene ID" value="HPBE_0002529801"/>
</dbReference>
<evidence type="ECO:0000313" key="2">
    <source>
        <dbReference type="Proteomes" id="UP000050761"/>
    </source>
</evidence>
<dbReference type="AlphaFoldDB" id="A0A183GRH8"/>
<dbReference type="OrthoDB" id="5850610at2759"/>
<dbReference type="EMBL" id="UZAH01037679">
    <property type="protein sequence ID" value="VDP50348.1"/>
    <property type="molecule type" value="Genomic_DNA"/>
</dbReference>
<evidence type="ECO:0000313" key="3">
    <source>
        <dbReference type="WBParaSite" id="HPBE_0002529801-mRNA-1"/>
    </source>
</evidence>
<gene>
    <name evidence="1" type="ORF">HPBE_LOCUS25297</name>
</gene>
<name>A0A183GRH8_HELPZ</name>
<reference evidence="1 2" key="1">
    <citation type="submission" date="2018-11" db="EMBL/GenBank/DDBJ databases">
        <authorList>
            <consortium name="Pathogen Informatics"/>
        </authorList>
    </citation>
    <scope>NUCLEOTIDE SEQUENCE [LARGE SCALE GENOMIC DNA]</scope>
</reference>
<accession>A0A183GRH8</accession>
<keyword evidence="2" id="KW-1185">Reference proteome</keyword>
<proteinExistence type="predicted"/>
<dbReference type="Proteomes" id="UP000050761">
    <property type="component" value="Unassembled WGS sequence"/>
</dbReference>
<evidence type="ECO:0000313" key="1">
    <source>
        <dbReference type="EMBL" id="VDP50348.1"/>
    </source>
</evidence>
<protein>
    <submittedName>
        <fullName evidence="3">DUF2088 domain-containing protein</fullName>
    </submittedName>
</protein>
<reference evidence="3" key="2">
    <citation type="submission" date="2019-09" db="UniProtKB">
        <authorList>
            <consortium name="WormBaseParasite"/>
        </authorList>
    </citation>
    <scope>IDENTIFICATION</scope>
</reference>